<comment type="caution">
    <text evidence="9">The sequence shown here is derived from an EMBL/GenBank/DDBJ whole genome shotgun (WGS) entry which is preliminary data.</text>
</comment>
<dbReference type="Pfam" id="PF17657">
    <property type="entry name" value="DNA_pol3_finger"/>
    <property type="match status" value="1"/>
</dbReference>
<keyword evidence="3 9" id="KW-0808">Transferase</keyword>
<sequence>MADFVHLHCHTEYSLLDGAIRISDLVKRAQAFGCPAAAITDHGNMHGGLVFYEACKKAGLKPIIGCEVYVAKGERSSRDARSPRDAGYHLILLAQNDVGFRNLLKLSSEGYLSGFHYKPRVDKALLAAHSEGLIALSACLKGEIHQKLLKEGMDEGRKTLAEYRALFPDRLYLEIQANDLAEQAQLNALVTELAHEEGLPLVATNDCHYLEAGDADAHDVLLCIQTQSQVDDVKRMRFTTRELYYRSPEEMAAAFPGQSQALANSCEIASRCNLELDLKTYHFPVYEVAPGRSLDDEMAAMAREGLTKRLEAMSLEPGQEKRYWDRLEYELGVITKMGFPGYFLIVQDFINWAKSQGIPVGPGRGSAAGSLVAYALRITNLDPLPYDLLFERFLNIERISMPDIDVDFCERRRTEVIRYVSEKYGRDSVAQITTFGTMKAKAVVRDVGRALGMSFGETDRIAKLIPEDLKMTIDKALTLEPELPAMAAQDARVARLIDVSRRLEGMARHASTHAAGVVISDKPMTEYVPLYQGKNQEIVTQWDMKRVEKVGLVKFDFLGLKTMTVIEDALEIIREQGREPPDLDTLPLTDKATYELFSRGDTDGIFQVESDGMRKYLRQLKPSCFEDIIAMLALYRPGPLGSGMVQEFIDRKHGLVEVSYPHQDLEPVLKPTYGVIVYQEQVMQIAQVLSGYSLGEGDLLRRAMGKKNADEMAAQRARFLKGTAEKGIPDAQAGEIFDLMEKFAEYGFNKSHSAAYALISYHTAYLKAHHAVAFMAALITSDIDNQDKVLKYISDCADQGIEVLPPDVNASMRHFSVKDGNIVYGLAGIKNVGAEAINEIVREREENGPYESMLDLASRVNLRKVTKRVLEFLIKAGAMDSFGAPRAALAAGLDKVAAQGQKRAEDRNSGQFSLMSLAPAPKTKSTGLGLNCEEAQVPEWDHEELMAKEKEALGFYLTSHPLKAYDRDLRRMGLKTLTDCRGYMPESEVKVAAIVTTTKEHITKKGDRMAFCGLEDIAGDGEAIFFPEAYAKCRELLAQDVPLLLTAKIGKDKDQDEQAPGQGKVKLIVQEARALAEAVAAGDEPVEVRVDAKTCPTLAGLKEIFHKYPGPAKVRLRLVFDDMECLAGLADELSIGPCPGFWQEIDGCLAPALKATA</sequence>
<dbReference type="CDD" id="cd04485">
    <property type="entry name" value="DnaE_OBF"/>
    <property type="match status" value="1"/>
</dbReference>
<proteinExistence type="predicted"/>
<dbReference type="Gene3D" id="1.10.10.1600">
    <property type="entry name" value="Bacterial DNA polymerase III alpha subunit, thumb domain"/>
    <property type="match status" value="1"/>
</dbReference>
<dbReference type="InterPro" id="IPR041931">
    <property type="entry name" value="DNA_pol3_alpha_thumb_dom"/>
</dbReference>
<dbReference type="GO" id="GO:0003887">
    <property type="term" value="F:DNA-directed DNA polymerase activity"/>
    <property type="evidence" value="ECO:0007669"/>
    <property type="project" value="UniProtKB-KW"/>
</dbReference>
<dbReference type="RefSeq" id="WP_173081705.1">
    <property type="nucleotide sequence ID" value="NZ_BLTE01000003.1"/>
</dbReference>
<dbReference type="Gene3D" id="1.10.150.870">
    <property type="match status" value="1"/>
</dbReference>
<dbReference type="EMBL" id="BLTE01000003">
    <property type="protein sequence ID" value="GFK93047.1"/>
    <property type="molecule type" value="Genomic_DNA"/>
</dbReference>
<evidence type="ECO:0000256" key="7">
    <source>
        <dbReference type="ARBA" id="ARBA00049244"/>
    </source>
</evidence>
<dbReference type="Gene3D" id="3.20.20.140">
    <property type="entry name" value="Metal-dependent hydrolases"/>
    <property type="match status" value="1"/>
</dbReference>
<dbReference type="NCBIfam" id="NF004226">
    <property type="entry name" value="PRK05673.1"/>
    <property type="match status" value="1"/>
</dbReference>
<dbReference type="PANTHER" id="PTHR32294">
    <property type="entry name" value="DNA POLYMERASE III SUBUNIT ALPHA"/>
    <property type="match status" value="1"/>
</dbReference>
<gene>
    <name evidence="9" type="primary">dnaE</name>
    <name evidence="9" type="ORF">NNJEOMEG_00876</name>
</gene>
<evidence type="ECO:0000313" key="10">
    <source>
        <dbReference type="Proteomes" id="UP000494245"/>
    </source>
</evidence>
<organism evidence="9 10">
    <name type="scientific">Fundidesulfovibrio magnetotacticus</name>
    <dbReference type="NCBI Taxonomy" id="2730080"/>
    <lineage>
        <taxon>Bacteria</taxon>
        <taxon>Pseudomonadati</taxon>
        <taxon>Thermodesulfobacteriota</taxon>
        <taxon>Desulfovibrionia</taxon>
        <taxon>Desulfovibrionales</taxon>
        <taxon>Desulfovibrionaceae</taxon>
        <taxon>Fundidesulfovibrio</taxon>
    </lineage>
</organism>
<dbReference type="InterPro" id="IPR040982">
    <property type="entry name" value="DNA_pol3_finger"/>
</dbReference>
<evidence type="ECO:0000256" key="3">
    <source>
        <dbReference type="ARBA" id="ARBA00022679"/>
    </source>
</evidence>
<dbReference type="SMART" id="SM00481">
    <property type="entry name" value="POLIIIAc"/>
    <property type="match status" value="1"/>
</dbReference>
<dbReference type="InterPro" id="IPR016195">
    <property type="entry name" value="Pol/histidinol_Pase-like"/>
</dbReference>
<dbReference type="InterPro" id="IPR003141">
    <property type="entry name" value="Pol/His_phosphatase_N"/>
</dbReference>
<dbReference type="InterPro" id="IPR011708">
    <property type="entry name" value="DNA_pol3_alpha_NTPase_dom"/>
</dbReference>
<accession>A0A6V8LTT0</accession>
<keyword evidence="10" id="KW-1185">Reference proteome</keyword>
<dbReference type="InterPro" id="IPR029460">
    <property type="entry name" value="DNAPol_HHH"/>
</dbReference>
<evidence type="ECO:0000313" key="9">
    <source>
        <dbReference type="EMBL" id="GFK93047.1"/>
    </source>
</evidence>
<dbReference type="Pfam" id="PF14579">
    <property type="entry name" value="HHH_6"/>
    <property type="match status" value="1"/>
</dbReference>
<dbReference type="SUPFAM" id="SSF89550">
    <property type="entry name" value="PHP domain-like"/>
    <property type="match status" value="1"/>
</dbReference>
<evidence type="ECO:0000256" key="1">
    <source>
        <dbReference type="ARBA" id="ARBA00012417"/>
    </source>
</evidence>
<dbReference type="InterPro" id="IPR004805">
    <property type="entry name" value="DnaE2/DnaE/PolC"/>
</dbReference>
<dbReference type="GO" id="GO:0008408">
    <property type="term" value="F:3'-5' exonuclease activity"/>
    <property type="evidence" value="ECO:0007669"/>
    <property type="project" value="InterPro"/>
</dbReference>
<dbReference type="AlphaFoldDB" id="A0A6V8LTT0"/>
<evidence type="ECO:0000259" key="8">
    <source>
        <dbReference type="SMART" id="SM00481"/>
    </source>
</evidence>
<name>A0A6V8LTT0_9BACT</name>
<dbReference type="PANTHER" id="PTHR32294:SF0">
    <property type="entry name" value="DNA POLYMERASE III SUBUNIT ALPHA"/>
    <property type="match status" value="1"/>
</dbReference>
<dbReference type="GO" id="GO:0006260">
    <property type="term" value="P:DNA replication"/>
    <property type="evidence" value="ECO:0007669"/>
    <property type="project" value="UniProtKB-KW"/>
</dbReference>
<protein>
    <recommendedName>
        <fullName evidence="2">DNA polymerase III subunit alpha</fullName>
        <ecNumber evidence="1">2.7.7.7</ecNumber>
    </recommendedName>
</protein>
<dbReference type="CDD" id="cd12113">
    <property type="entry name" value="PHP_PolIIIA_DnaE3"/>
    <property type="match status" value="1"/>
</dbReference>
<comment type="catalytic activity">
    <reaction evidence="7">
        <text>DNA(n) + a 2'-deoxyribonucleoside 5'-triphosphate = DNA(n+1) + diphosphate</text>
        <dbReference type="Rhea" id="RHEA:22508"/>
        <dbReference type="Rhea" id="RHEA-COMP:17339"/>
        <dbReference type="Rhea" id="RHEA-COMP:17340"/>
        <dbReference type="ChEBI" id="CHEBI:33019"/>
        <dbReference type="ChEBI" id="CHEBI:61560"/>
        <dbReference type="ChEBI" id="CHEBI:173112"/>
        <dbReference type="EC" id="2.7.7.7"/>
    </reaction>
</comment>
<dbReference type="NCBIfam" id="NF005298">
    <property type="entry name" value="PRK06826.1"/>
    <property type="match status" value="1"/>
</dbReference>
<keyword evidence="4 9" id="KW-0548">Nucleotidyltransferase</keyword>
<keyword evidence="6" id="KW-0239">DNA-directed DNA polymerase</keyword>
<dbReference type="InterPro" id="IPR004013">
    <property type="entry name" value="PHP_dom"/>
</dbReference>
<feature type="domain" description="Polymerase/histidinol phosphatase N-terminal" evidence="8">
    <location>
        <begin position="5"/>
        <end position="72"/>
    </location>
</feature>
<reference evidence="9 10" key="2">
    <citation type="submission" date="2020-05" db="EMBL/GenBank/DDBJ databases">
        <title>Draft genome sequence of Desulfovibrio sp. strainFSS-1.</title>
        <authorList>
            <person name="Shimoshige H."/>
            <person name="Kobayashi H."/>
            <person name="Maekawa T."/>
        </authorList>
    </citation>
    <scope>NUCLEOTIDE SEQUENCE [LARGE SCALE GENOMIC DNA]</scope>
    <source>
        <strain evidence="9 10">SIID29052-01</strain>
    </source>
</reference>
<evidence type="ECO:0000256" key="6">
    <source>
        <dbReference type="ARBA" id="ARBA00022932"/>
    </source>
</evidence>
<evidence type="ECO:0000256" key="5">
    <source>
        <dbReference type="ARBA" id="ARBA00022705"/>
    </source>
</evidence>
<dbReference type="EC" id="2.7.7.7" evidence="1"/>
<evidence type="ECO:0000256" key="2">
    <source>
        <dbReference type="ARBA" id="ARBA00019114"/>
    </source>
</evidence>
<dbReference type="NCBIfam" id="TIGR00594">
    <property type="entry name" value="polc"/>
    <property type="match status" value="1"/>
</dbReference>
<reference evidence="9 10" key="1">
    <citation type="submission" date="2020-04" db="EMBL/GenBank/DDBJ databases">
        <authorList>
            <consortium name="Desulfovibrio sp. FSS-1 genome sequencing consortium"/>
            <person name="Shimoshige H."/>
            <person name="Kobayashi H."/>
            <person name="Maekawa T."/>
        </authorList>
    </citation>
    <scope>NUCLEOTIDE SEQUENCE [LARGE SCALE GENOMIC DNA]</scope>
    <source>
        <strain evidence="9 10">SIID29052-01</strain>
    </source>
</reference>
<evidence type="ECO:0000256" key="4">
    <source>
        <dbReference type="ARBA" id="ARBA00022695"/>
    </source>
</evidence>
<dbReference type="Pfam" id="PF07733">
    <property type="entry name" value="DNA_pol3_alpha"/>
    <property type="match status" value="1"/>
</dbReference>
<keyword evidence="5" id="KW-0235">DNA replication</keyword>
<dbReference type="Proteomes" id="UP000494245">
    <property type="component" value="Unassembled WGS sequence"/>
</dbReference>
<dbReference type="Pfam" id="PF02811">
    <property type="entry name" value="PHP"/>
    <property type="match status" value="1"/>
</dbReference>